<dbReference type="AlphaFoldDB" id="A0A8T0T977"/>
<keyword evidence="1" id="KW-0863">Zinc-finger</keyword>
<dbReference type="InterPro" id="IPR036875">
    <property type="entry name" value="Znf_CCHC_sf"/>
</dbReference>
<feature type="domain" description="CCHC-type" evidence="2">
    <location>
        <begin position="29"/>
        <end position="44"/>
    </location>
</feature>
<dbReference type="PROSITE" id="PS50158">
    <property type="entry name" value="ZF_CCHC"/>
    <property type="match status" value="1"/>
</dbReference>
<proteinExistence type="predicted"/>
<dbReference type="InterPro" id="IPR001878">
    <property type="entry name" value="Znf_CCHC"/>
</dbReference>
<name>A0A8T0T977_PANVG</name>
<evidence type="ECO:0000256" key="1">
    <source>
        <dbReference type="PROSITE-ProRule" id="PRU00047"/>
    </source>
</evidence>
<dbReference type="Pfam" id="PF00098">
    <property type="entry name" value="zf-CCHC"/>
    <property type="match status" value="1"/>
</dbReference>
<evidence type="ECO:0000313" key="4">
    <source>
        <dbReference type="Proteomes" id="UP000823388"/>
    </source>
</evidence>
<keyword evidence="1" id="KW-0479">Metal-binding</keyword>
<dbReference type="Gene3D" id="4.10.60.10">
    <property type="entry name" value="Zinc finger, CCHC-type"/>
    <property type="match status" value="1"/>
</dbReference>
<keyword evidence="1" id="KW-0862">Zinc</keyword>
<accession>A0A8T0T977</accession>
<dbReference type="SUPFAM" id="SSF57756">
    <property type="entry name" value="Retrovirus zinc finger-like domains"/>
    <property type="match status" value="1"/>
</dbReference>
<dbReference type="SMART" id="SM00343">
    <property type="entry name" value="ZnF_C2HC"/>
    <property type="match status" value="1"/>
</dbReference>
<dbReference type="Proteomes" id="UP000823388">
    <property type="component" value="Chromosome 4N"/>
</dbReference>
<dbReference type="GO" id="GO:0008270">
    <property type="term" value="F:zinc ion binding"/>
    <property type="evidence" value="ECO:0007669"/>
    <property type="project" value="UniProtKB-KW"/>
</dbReference>
<reference evidence="3" key="1">
    <citation type="submission" date="2020-05" db="EMBL/GenBank/DDBJ databases">
        <title>WGS assembly of Panicum virgatum.</title>
        <authorList>
            <person name="Lovell J.T."/>
            <person name="Jenkins J."/>
            <person name="Shu S."/>
            <person name="Juenger T.E."/>
            <person name="Schmutz J."/>
        </authorList>
    </citation>
    <scope>NUCLEOTIDE SEQUENCE</scope>
    <source>
        <strain evidence="3">AP13</strain>
    </source>
</reference>
<gene>
    <name evidence="3" type="ORF">PVAP13_4NG257100</name>
</gene>
<protein>
    <recommendedName>
        <fullName evidence="2">CCHC-type domain-containing protein</fullName>
    </recommendedName>
</protein>
<evidence type="ECO:0000313" key="3">
    <source>
        <dbReference type="EMBL" id="KAG2607550.1"/>
    </source>
</evidence>
<comment type="caution">
    <text evidence="3">The sequence shown here is derived from an EMBL/GenBank/DDBJ whole genome shotgun (WGS) entry which is preliminary data.</text>
</comment>
<evidence type="ECO:0000259" key="2">
    <source>
        <dbReference type="PROSITE" id="PS50158"/>
    </source>
</evidence>
<sequence>MIDEESMLRVMGGGNSMKPAYVAVEDRECYICGEKGHMSYNCPNPRDSGGQGGTCGGRGSSRGGYGGGCGYRGGGRGGPRANVAAGEDTLSVTLMGEQVKQWEQWQKGKTSENFTSTLYDPVTSTSNNFGNFANYGGMGEGTQAQALASSCGHHIDWVID</sequence>
<organism evidence="3 4">
    <name type="scientific">Panicum virgatum</name>
    <name type="common">Blackwell switchgrass</name>
    <dbReference type="NCBI Taxonomy" id="38727"/>
    <lineage>
        <taxon>Eukaryota</taxon>
        <taxon>Viridiplantae</taxon>
        <taxon>Streptophyta</taxon>
        <taxon>Embryophyta</taxon>
        <taxon>Tracheophyta</taxon>
        <taxon>Spermatophyta</taxon>
        <taxon>Magnoliopsida</taxon>
        <taxon>Liliopsida</taxon>
        <taxon>Poales</taxon>
        <taxon>Poaceae</taxon>
        <taxon>PACMAD clade</taxon>
        <taxon>Panicoideae</taxon>
        <taxon>Panicodae</taxon>
        <taxon>Paniceae</taxon>
        <taxon>Panicinae</taxon>
        <taxon>Panicum</taxon>
        <taxon>Panicum sect. Hiantes</taxon>
    </lineage>
</organism>
<dbReference type="GO" id="GO:0003676">
    <property type="term" value="F:nucleic acid binding"/>
    <property type="evidence" value="ECO:0007669"/>
    <property type="project" value="InterPro"/>
</dbReference>
<keyword evidence="4" id="KW-1185">Reference proteome</keyword>
<dbReference type="EMBL" id="CM029044">
    <property type="protein sequence ID" value="KAG2607550.1"/>
    <property type="molecule type" value="Genomic_DNA"/>
</dbReference>